<accession>A0A0B1TQW5</accession>
<keyword evidence="1" id="KW-0812">Transmembrane</keyword>
<sequence length="130" mass="15156">MVVICNFDYHYNKSHLGLGLAIIFASAVCSLRFIQNSYINFLHIRFLISEPEVLYSCRAQNADGRFRFYNCTSEYDTQWCKSNNFSKYYGGGCFNSSSLDRPTAVIGSVQRYYQYVALLRRPQKVFFLFT</sequence>
<dbReference type="AlphaFoldDB" id="A0A0B1TQW5"/>
<dbReference type="Proteomes" id="UP000053660">
    <property type="component" value="Unassembled WGS sequence"/>
</dbReference>
<reference evidence="2 3" key="1">
    <citation type="submission" date="2014-03" db="EMBL/GenBank/DDBJ databases">
        <title>Draft genome of the hookworm Oesophagostomum dentatum.</title>
        <authorList>
            <person name="Mitreva M."/>
        </authorList>
    </citation>
    <scope>NUCLEOTIDE SEQUENCE [LARGE SCALE GENOMIC DNA]</scope>
    <source>
        <strain evidence="2 3">OD-Hann</strain>
    </source>
</reference>
<organism evidence="2 3">
    <name type="scientific">Oesophagostomum dentatum</name>
    <name type="common">Nodular worm</name>
    <dbReference type="NCBI Taxonomy" id="61180"/>
    <lineage>
        <taxon>Eukaryota</taxon>
        <taxon>Metazoa</taxon>
        <taxon>Ecdysozoa</taxon>
        <taxon>Nematoda</taxon>
        <taxon>Chromadorea</taxon>
        <taxon>Rhabditida</taxon>
        <taxon>Rhabditina</taxon>
        <taxon>Rhabditomorpha</taxon>
        <taxon>Strongyloidea</taxon>
        <taxon>Strongylidae</taxon>
        <taxon>Oesophagostomum</taxon>
    </lineage>
</organism>
<protein>
    <submittedName>
        <fullName evidence="2">Uncharacterized protein</fullName>
    </submittedName>
</protein>
<evidence type="ECO:0000313" key="3">
    <source>
        <dbReference type="Proteomes" id="UP000053660"/>
    </source>
</evidence>
<name>A0A0B1TQW5_OESDE</name>
<keyword evidence="1" id="KW-0472">Membrane</keyword>
<evidence type="ECO:0000256" key="1">
    <source>
        <dbReference type="SAM" id="Phobius"/>
    </source>
</evidence>
<feature type="transmembrane region" description="Helical" evidence="1">
    <location>
        <begin position="16"/>
        <end position="34"/>
    </location>
</feature>
<gene>
    <name evidence="2" type="ORF">OESDEN_01816</name>
</gene>
<dbReference type="EMBL" id="KN549343">
    <property type="protein sequence ID" value="KHJ98197.1"/>
    <property type="molecule type" value="Genomic_DNA"/>
</dbReference>
<keyword evidence="1" id="KW-1133">Transmembrane helix</keyword>
<keyword evidence="3" id="KW-1185">Reference proteome</keyword>
<evidence type="ECO:0000313" key="2">
    <source>
        <dbReference type="EMBL" id="KHJ98197.1"/>
    </source>
</evidence>
<proteinExistence type="predicted"/>